<evidence type="ECO:0000256" key="6">
    <source>
        <dbReference type="ARBA" id="ARBA00022840"/>
    </source>
</evidence>
<dbReference type="PROSITE" id="PS50011">
    <property type="entry name" value="PROTEIN_KINASE_DOM"/>
    <property type="match status" value="1"/>
</dbReference>
<evidence type="ECO:0000256" key="4">
    <source>
        <dbReference type="ARBA" id="ARBA00022741"/>
    </source>
</evidence>
<dbReference type="Gene3D" id="1.10.510.10">
    <property type="entry name" value="Transferase(Phosphotransferase) domain 1"/>
    <property type="match status" value="1"/>
</dbReference>
<evidence type="ECO:0000259" key="10">
    <source>
        <dbReference type="PROSITE" id="PS50011"/>
    </source>
</evidence>
<feature type="compositionally biased region" description="Polar residues" evidence="9">
    <location>
        <begin position="440"/>
        <end position="478"/>
    </location>
</feature>
<accession>A0AAD5X441</accession>
<keyword evidence="2" id="KW-0723">Serine/threonine-protein kinase</keyword>
<evidence type="ECO:0000256" key="8">
    <source>
        <dbReference type="PROSITE-ProRule" id="PRU10141"/>
    </source>
</evidence>
<dbReference type="Pfam" id="PF00069">
    <property type="entry name" value="Pkinase"/>
    <property type="match status" value="1"/>
</dbReference>
<evidence type="ECO:0000256" key="3">
    <source>
        <dbReference type="ARBA" id="ARBA00022679"/>
    </source>
</evidence>
<evidence type="ECO:0000256" key="7">
    <source>
        <dbReference type="ARBA" id="ARBA00023242"/>
    </source>
</evidence>
<dbReference type="SUPFAM" id="SSF56112">
    <property type="entry name" value="Protein kinase-like (PK-like)"/>
    <property type="match status" value="1"/>
</dbReference>
<feature type="binding site" evidence="8">
    <location>
        <position position="34"/>
    </location>
    <ligand>
        <name>ATP</name>
        <dbReference type="ChEBI" id="CHEBI:30616"/>
    </ligand>
</feature>
<gene>
    <name evidence="11" type="ORF">HK097_008154</name>
</gene>
<evidence type="ECO:0000313" key="12">
    <source>
        <dbReference type="Proteomes" id="UP001212841"/>
    </source>
</evidence>
<feature type="region of interest" description="Disordered" evidence="9">
    <location>
        <begin position="405"/>
        <end position="490"/>
    </location>
</feature>
<keyword evidence="3" id="KW-0808">Transferase</keyword>
<dbReference type="InterPro" id="IPR017441">
    <property type="entry name" value="Protein_kinase_ATP_BS"/>
</dbReference>
<keyword evidence="12" id="KW-1185">Reference proteome</keyword>
<keyword evidence="4 8" id="KW-0547">Nucleotide-binding</keyword>
<sequence length="738" mass="80484">MHRYRIQKQLGDGSFGTVLKAENAETGQVVAIKKMKQKYYTWEECINLREVKSLKKLSQHINIIRLMEVIRENDELHFVFEFMEGNLYQMTRDREGRMLEEGEVKKLIFQVLQGLAHMHKHGFFHRDMKPENLLMSGEVVKIADFGLAREIRSRPPYTEYVSTRWYRAPEVLLRSTSYSSPIDIWAVGCILSELFTLRPLFPGASEMDQIFKIVSILGTPLPDSSTSSSSSRTATPGSIGGMVGQRAKYYDETTKPPERDLIVGGGVWSEGLRLASSMNFRFISAPTVPLSSVIPNAPAEALQLIADMLQYDPNRRPTAQEALQHPWFSEMWNSPLAEVVDVAPAVEIVEEKIEGGVEVEERRVEGEEVLESLEDLRHPFVGEGSEDEFLIRGLIYDDDVGAAGGGKADSGKDVTFGSHSSIPEEIHHRSSVGSRIPTPAVSSKRGSVTSLRGSVTSLKGSHTSLRKSSLTGSQTSYPFSAPGPNKRKSVAESVQMEIDAPLDADTEMKDSGGKMGRDGSLTFTTHQNLAPPPSQQQQQQPTAFSKTYKTLPSIGHADHPSPEPNIDALLEDIGGDPTGWDHREQEVMGPPSLPAGGSNRGSKSRLPAFLDAEREAGVSPDLGRGVVRFTQSPSSAQTSGILEERRPSASASHSRQPAASHSQHPSASHPQHSASRRMQPSNSGEEVYNSMQSMHFTTGALLAGSNRALNQVGLGSPSPGSAEKREGSPGKRNGGGGG</sequence>
<reference evidence="11" key="1">
    <citation type="submission" date="2020-05" db="EMBL/GenBank/DDBJ databases">
        <title>Phylogenomic resolution of chytrid fungi.</title>
        <authorList>
            <person name="Stajich J.E."/>
            <person name="Amses K."/>
            <person name="Simmons R."/>
            <person name="Seto K."/>
            <person name="Myers J."/>
            <person name="Bonds A."/>
            <person name="Quandt C.A."/>
            <person name="Barry K."/>
            <person name="Liu P."/>
            <person name="Grigoriev I."/>
            <person name="Longcore J.E."/>
            <person name="James T.Y."/>
        </authorList>
    </citation>
    <scope>NUCLEOTIDE SEQUENCE</scope>
    <source>
        <strain evidence="11">JEL0318</strain>
    </source>
</reference>
<dbReference type="InterPro" id="IPR050117">
    <property type="entry name" value="MAPK"/>
</dbReference>
<evidence type="ECO:0000313" key="11">
    <source>
        <dbReference type="EMBL" id="KAJ3050865.1"/>
    </source>
</evidence>
<feature type="compositionally biased region" description="Polar residues" evidence="9">
    <location>
        <begin position="629"/>
        <end position="640"/>
    </location>
</feature>
<name>A0AAD5X441_9FUNG</name>
<protein>
    <recommendedName>
        <fullName evidence="10">Protein kinase domain-containing protein</fullName>
    </recommendedName>
</protein>
<dbReference type="Gene3D" id="3.30.200.20">
    <property type="entry name" value="Phosphorylase Kinase, domain 1"/>
    <property type="match status" value="1"/>
</dbReference>
<evidence type="ECO:0000256" key="1">
    <source>
        <dbReference type="ARBA" id="ARBA00004123"/>
    </source>
</evidence>
<dbReference type="InterPro" id="IPR000719">
    <property type="entry name" value="Prot_kinase_dom"/>
</dbReference>
<dbReference type="CDD" id="cd07830">
    <property type="entry name" value="STKc_MAK_like"/>
    <property type="match status" value="1"/>
</dbReference>
<organism evidence="11 12">
    <name type="scientific">Rhizophlyctis rosea</name>
    <dbReference type="NCBI Taxonomy" id="64517"/>
    <lineage>
        <taxon>Eukaryota</taxon>
        <taxon>Fungi</taxon>
        <taxon>Fungi incertae sedis</taxon>
        <taxon>Chytridiomycota</taxon>
        <taxon>Chytridiomycota incertae sedis</taxon>
        <taxon>Chytridiomycetes</taxon>
        <taxon>Rhizophlyctidales</taxon>
        <taxon>Rhizophlyctidaceae</taxon>
        <taxon>Rhizophlyctis</taxon>
    </lineage>
</organism>
<feature type="non-terminal residue" evidence="11">
    <location>
        <position position="738"/>
    </location>
</feature>
<feature type="domain" description="Protein kinase" evidence="10">
    <location>
        <begin position="4"/>
        <end position="328"/>
    </location>
</feature>
<evidence type="ECO:0000256" key="5">
    <source>
        <dbReference type="ARBA" id="ARBA00022777"/>
    </source>
</evidence>
<dbReference type="PROSITE" id="PS00107">
    <property type="entry name" value="PROTEIN_KINASE_ATP"/>
    <property type="match status" value="1"/>
</dbReference>
<feature type="region of interest" description="Disordered" evidence="9">
    <location>
        <begin position="708"/>
        <end position="738"/>
    </location>
</feature>
<comment type="subcellular location">
    <subcellularLocation>
        <location evidence="1">Nucleus</location>
    </subcellularLocation>
</comment>
<dbReference type="FunFam" id="3.30.200.20:FF:000545">
    <property type="entry name" value="CMGC family protein kinase"/>
    <property type="match status" value="1"/>
</dbReference>
<dbReference type="PROSITE" id="PS00108">
    <property type="entry name" value="PROTEIN_KINASE_ST"/>
    <property type="match status" value="1"/>
</dbReference>
<dbReference type="Proteomes" id="UP001212841">
    <property type="component" value="Unassembled WGS sequence"/>
</dbReference>
<proteinExistence type="predicted"/>
<dbReference type="GO" id="GO:0005634">
    <property type="term" value="C:nucleus"/>
    <property type="evidence" value="ECO:0007669"/>
    <property type="project" value="UniProtKB-SubCell"/>
</dbReference>
<feature type="region of interest" description="Disordered" evidence="9">
    <location>
        <begin position="521"/>
        <end position="692"/>
    </location>
</feature>
<evidence type="ECO:0000256" key="2">
    <source>
        <dbReference type="ARBA" id="ARBA00022527"/>
    </source>
</evidence>
<feature type="compositionally biased region" description="Polar residues" evidence="9">
    <location>
        <begin position="676"/>
        <end position="692"/>
    </location>
</feature>
<dbReference type="GO" id="GO:0004674">
    <property type="term" value="F:protein serine/threonine kinase activity"/>
    <property type="evidence" value="ECO:0007669"/>
    <property type="project" value="UniProtKB-KW"/>
</dbReference>
<dbReference type="GO" id="GO:0005524">
    <property type="term" value="F:ATP binding"/>
    <property type="evidence" value="ECO:0007669"/>
    <property type="project" value="UniProtKB-UniRule"/>
</dbReference>
<keyword evidence="6 8" id="KW-0067">ATP-binding</keyword>
<dbReference type="EMBL" id="JADGJD010000462">
    <property type="protein sequence ID" value="KAJ3050865.1"/>
    <property type="molecule type" value="Genomic_DNA"/>
</dbReference>
<dbReference type="InterPro" id="IPR008271">
    <property type="entry name" value="Ser/Thr_kinase_AS"/>
</dbReference>
<comment type="caution">
    <text evidence="11">The sequence shown here is derived from an EMBL/GenBank/DDBJ whole genome shotgun (WGS) entry which is preliminary data.</text>
</comment>
<dbReference type="AlphaFoldDB" id="A0AAD5X441"/>
<dbReference type="FunFam" id="1.10.510.10:FF:000624">
    <property type="entry name" value="Mitogen-activated protein kinase"/>
    <property type="match status" value="1"/>
</dbReference>
<feature type="compositionally biased region" description="Low complexity" evidence="9">
    <location>
        <begin position="656"/>
        <end position="673"/>
    </location>
</feature>
<keyword evidence="5" id="KW-0418">Kinase</keyword>
<dbReference type="PANTHER" id="PTHR24055">
    <property type="entry name" value="MITOGEN-ACTIVATED PROTEIN KINASE"/>
    <property type="match status" value="1"/>
</dbReference>
<dbReference type="InterPro" id="IPR011009">
    <property type="entry name" value="Kinase-like_dom_sf"/>
</dbReference>
<dbReference type="SMART" id="SM00220">
    <property type="entry name" value="S_TKc"/>
    <property type="match status" value="1"/>
</dbReference>
<evidence type="ECO:0000256" key="9">
    <source>
        <dbReference type="SAM" id="MobiDB-lite"/>
    </source>
</evidence>
<keyword evidence="7" id="KW-0539">Nucleus</keyword>